<comment type="caution">
    <text evidence="1">The sequence shown here is derived from an EMBL/GenBank/DDBJ whole genome shotgun (WGS) entry which is preliminary data.</text>
</comment>
<gene>
    <name evidence="1" type="ORF">MILVUS5_LOCUS14794</name>
</gene>
<sequence length="1033" mass="114450">MTQIQTTINTFKTSSFSSFLTLPKFYNMEKILILILLFSLLCSSGSTFSLSRDYEILLHVKNTQIDDQNKSLNNWLPNTEHNPCNWTGITCDSRNKSVISIDLSEIGIYGDFPFNFCRIPTLQNLSLAVNYLGNEISSHSMLPCSHLRVLNISDNLFVGTLPEFNAEIFQLRVLDASTNNFSGDIPASFGWFPHLKVLILSNNLFTGDIPASFGLFPQLNVLSLSGNFFTGTIPPILGNLSELTQFELAYTETMKPGPLPSQLGNLTKLEILYLANINLIGNIPDSIGNLISIKNFDLSQNSLSGKIPETISGMKNVEKIVLFDNNLSGEIPQGLTNLTNLFLLDLSQNTLTGKLSKELVSMNLSVIHLNDNFLSGEVPESLALNPNLQDLCLFNNSFSGKLPQDLGKYSAIEEIDVSTNNFIGELPKFLCQKKKLQRLLTFKNRFSGSLPDEYGDCDSLHYVRIENNELSGSVPARFWNLPNFSLLKMDHNRFEGSVSGSIRAKGLIKLVLAGNRFSGEFPVGVCKLVELVQIDIGNNRFTGEVPTCITGLKKLQKLNMQGNMFTGKIPGNVSSWTELTELNLSNNRFTGSIPPELGNLPGLIYLDLSVNSLTGKIPVELTSLRLNQFNVSDNKLSGEVPSDFNREVYLSGLMGNPGLCSNVMKNFHSCSKHRPFSVVAIIVLSASVVLIFVSGLWFMKKKSKSFVGKSKRAFMTTAFQRVGFNEEDIVPFLTNENLIGRGGSGQVYKVKVKTGQIVAVKKLWGCGTQKPDIESVFKSEIETLGRIRHANIVKLLFCCSADDFRILVYEYMENGSLGDVLHEGKFEELLDWSKRFGIALGAAKGLAYLHHDCVPPIVHRDVKSNNILLDHDCVPRVADFGLAKTLQRDASEAAMSRVAGSYGYIAPEYGYTLKVTEKSDVYSFGVVLMELITGKRPNDSYFGENKDIVKWITEIAISTSHEVGGSDNIRGGLNCVVTKIVDPRLNLDTCDYEEVEKVLNVALLCTSAFPINRPSMRKVVELLKDQKLARLKS</sequence>
<organism evidence="1 2">
    <name type="scientific">Trifolium pratense</name>
    <name type="common">Red clover</name>
    <dbReference type="NCBI Taxonomy" id="57577"/>
    <lineage>
        <taxon>Eukaryota</taxon>
        <taxon>Viridiplantae</taxon>
        <taxon>Streptophyta</taxon>
        <taxon>Embryophyta</taxon>
        <taxon>Tracheophyta</taxon>
        <taxon>Spermatophyta</taxon>
        <taxon>Magnoliopsida</taxon>
        <taxon>eudicotyledons</taxon>
        <taxon>Gunneridae</taxon>
        <taxon>Pentapetalae</taxon>
        <taxon>rosids</taxon>
        <taxon>fabids</taxon>
        <taxon>Fabales</taxon>
        <taxon>Fabaceae</taxon>
        <taxon>Papilionoideae</taxon>
        <taxon>50 kb inversion clade</taxon>
        <taxon>NPAAA clade</taxon>
        <taxon>Hologalegina</taxon>
        <taxon>IRL clade</taxon>
        <taxon>Trifolieae</taxon>
        <taxon>Trifolium</taxon>
    </lineage>
</organism>
<accession>A0ACB0JLK8</accession>
<proteinExistence type="predicted"/>
<keyword evidence="2" id="KW-1185">Reference proteome</keyword>
<protein>
    <submittedName>
        <fullName evidence="1">Uncharacterized protein</fullName>
    </submittedName>
</protein>
<evidence type="ECO:0000313" key="1">
    <source>
        <dbReference type="EMBL" id="CAJ2645994.1"/>
    </source>
</evidence>
<evidence type="ECO:0000313" key="2">
    <source>
        <dbReference type="Proteomes" id="UP001177021"/>
    </source>
</evidence>
<dbReference type="EMBL" id="CASHSV030000109">
    <property type="protein sequence ID" value="CAJ2645994.1"/>
    <property type="molecule type" value="Genomic_DNA"/>
</dbReference>
<reference evidence="1" key="1">
    <citation type="submission" date="2023-10" db="EMBL/GenBank/DDBJ databases">
        <authorList>
            <person name="Rodriguez Cubillos JULIANA M."/>
            <person name="De Vega J."/>
        </authorList>
    </citation>
    <scope>NUCLEOTIDE SEQUENCE</scope>
</reference>
<name>A0ACB0JLK8_TRIPR</name>
<dbReference type="Proteomes" id="UP001177021">
    <property type="component" value="Unassembled WGS sequence"/>
</dbReference>